<accession>A0A6L2L483</accession>
<dbReference type="InterPro" id="IPR053952">
    <property type="entry name" value="K_trans_C"/>
</dbReference>
<evidence type="ECO:0000256" key="5">
    <source>
        <dbReference type="ARBA" id="ARBA00022692"/>
    </source>
</evidence>
<evidence type="ECO:0000256" key="1">
    <source>
        <dbReference type="ARBA" id="ARBA00004651"/>
    </source>
</evidence>
<evidence type="ECO:0000259" key="13">
    <source>
        <dbReference type="Pfam" id="PF02705"/>
    </source>
</evidence>
<feature type="region of interest" description="Disordered" evidence="11">
    <location>
        <begin position="633"/>
        <end position="652"/>
    </location>
</feature>
<comment type="caution">
    <text evidence="15">The sequence shown here is derived from an EMBL/GenBank/DDBJ whole genome shotgun (WGS) entry which is preliminary data.</text>
</comment>
<dbReference type="EMBL" id="BKCJ010003698">
    <property type="protein sequence ID" value="GEU56651.1"/>
    <property type="molecule type" value="Genomic_DNA"/>
</dbReference>
<dbReference type="PANTHER" id="PTHR30540:SF87">
    <property type="entry name" value="POTASSIUM TRANSPORTER"/>
    <property type="match status" value="1"/>
</dbReference>
<feature type="transmembrane region" description="Helical" evidence="12">
    <location>
        <begin position="188"/>
        <end position="208"/>
    </location>
</feature>
<dbReference type="GO" id="GO:0015079">
    <property type="term" value="F:potassium ion transmembrane transporter activity"/>
    <property type="evidence" value="ECO:0007669"/>
    <property type="project" value="InterPro"/>
</dbReference>
<feature type="domain" description="K+ potassium transporter C-terminal" evidence="14">
    <location>
        <begin position="378"/>
        <end position="444"/>
    </location>
</feature>
<evidence type="ECO:0000256" key="4">
    <source>
        <dbReference type="ARBA" id="ARBA00022538"/>
    </source>
</evidence>
<evidence type="ECO:0000256" key="2">
    <source>
        <dbReference type="ARBA" id="ARBA00008440"/>
    </source>
</evidence>
<comment type="subcellular location">
    <subcellularLocation>
        <location evidence="1">Cell membrane</location>
        <topology evidence="1">Multi-pass membrane protein</topology>
    </subcellularLocation>
</comment>
<evidence type="ECO:0000313" key="15">
    <source>
        <dbReference type="EMBL" id="GEU56651.1"/>
    </source>
</evidence>
<evidence type="ECO:0000256" key="7">
    <source>
        <dbReference type="ARBA" id="ARBA00022989"/>
    </source>
</evidence>
<feature type="coiled-coil region" evidence="10">
    <location>
        <begin position="455"/>
        <end position="489"/>
    </location>
</feature>
<feature type="region of interest" description="Disordered" evidence="11">
    <location>
        <begin position="710"/>
        <end position="741"/>
    </location>
</feature>
<feature type="transmembrane region" description="Helical" evidence="12">
    <location>
        <begin position="269"/>
        <end position="290"/>
    </location>
</feature>
<evidence type="ECO:0000256" key="3">
    <source>
        <dbReference type="ARBA" id="ARBA00022448"/>
    </source>
</evidence>
<dbReference type="CDD" id="cd14688">
    <property type="entry name" value="bZIP_YAP"/>
    <property type="match status" value="1"/>
</dbReference>
<keyword evidence="7 12" id="KW-1133">Transmembrane helix</keyword>
<evidence type="ECO:0000256" key="11">
    <source>
        <dbReference type="SAM" id="MobiDB-lite"/>
    </source>
</evidence>
<dbReference type="InterPro" id="IPR053951">
    <property type="entry name" value="K_trans_N"/>
</dbReference>
<feature type="transmembrane region" description="Helical" evidence="12">
    <location>
        <begin position="85"/>
        <end position="107"/>
    </location>
</feature>
<dbReference type="Pfam" id="PF22776">
    <property type="entry name" value="K_trans_C"/>
    <property type="match status" value="1"/>
</dbReference>
<reference evidence="15" key="1">
    <citation type="journal article" date="2019" name="Sci. Rep.">
        <title>Draft genome of Tanacetum cinerariifolium, the natural source of mosquito coil.</title>
        <authorList>
            <person name="Yamashiro T."/>
            <person name="Shiraishi A."/>
            <person name="Satake H."/>
            <person name="Nakayama K."/>
        </authorList>
    </citation>
    <scope>NUCLEOTIDE SEQUENCE</scope>
</reference>
<dbReference type="InterPro" id="IPR003855">
    <property type="entry name" value="K+_transporter"/>
</dbReference>
<keyword evidence="6" id="KW-0630">Potassium</keyword>
<feature type="transmembrane region" description="Helical" evidence="12">
    <location>
        <begin position="327"/>
        <end position="347"/>
    </location>
</feature>
<keyword evidence="9 12" id="KW-0472">Membrane</keyword>
<gene>
    <name evidence="15" type="ORF">Tci_028629</name>
</gene>
<comment type="similarity">
    <text evidence="2">Belongs to the HAK/KUP transporter (TC 2.A.72.3) family.</text>
</comment>
<feature type="transmembrane region" description="Helical" evidence="12">
    <location>
        <begin position="245"/>
        <end position="263"/>
    </location>
</feature>
<keyword evidence="3" id="KW-0813">Transport</keyword>
<name>A0A6L2L483_TANCI</name>
<dbReference type="PANTHER" id="PTHR30540">
    <property type="entry name" value="OSMOTIC STRESS POTASSIUM TRANSPORTER"/>
    <property type="match status" value="1"/>
</dbReference>
<feature type="compositionally biased region" description="Basic and acidic residues" evidence="11">
    <location>
        <begin position="717"/>
        <end position="741"/>
    </location>
</feature>
<evidence type="ECO:0000256" key="9">
    <source>
        <dbReference type="ARBA" id="ARBA00023136"/>
    </source>
</evidence>
<feature type="transmembrane region" description="Helical" evidence="12">
    <location>
        <begin position="50"/>
        <end position="73"/>
    </location>
</feature>
<keyword evidence="10" id="KW-0175">Coiled coil</keyword>
<evidence type="ECO:0000256" key="6">
    <source>
        <dbReference type="ARBA" id="ARBA00022958"/>
    </source>
</evidence>
<dbReference type="Pfam" id="PF02705">
    <property type="entry name" value="K_trans"/>
    <property type="match status" value="1"/>
</dbReference>
<keyword evidence="8" id="KW-0406">Ion transport</keyword>
<feature type="transmembrane region" description="Helical" evidence="12">
    <location>
        <begin position="297"/>
        <end position="315"/>
    </location>
</feature>
<organism evidence="15">
    <name type="scientific">Tanacetum cinerariifolium</name>
    <name type="common">Dalmatian daisy</name>
    <name type="synonym">Chrysanthemum cinerariifolium</name>
    <dbReference type="NCBI Taxonomy" id="118510"/>
    <lineage>
        <taxon>Eukaryota</taxon>
        <taxon>Viridiplantae</taxon>
        <taxon>Streptophyta</taxon>
        <taxon>Embryophyta</taxon>
        <taxon>Tracheophyta</taxon>
        <taxon>Spermatophyta</taxon>
        <taxon>Magnoliopsida</taxon>
        <taxon>eudicotyledons</taxon>
        <taxon>Gunneridae</taxon>
        <taxon>Pentapetalae</taxon>
        <taxon>asterids</taxon>
        <taxon>campanulids</taxon>
        <taxon>Asterales</taxon>
        <taxon>Asteraceae</taxon>
        <taxon>Asteroideae</taxon>
        <taxon>Anthemideae</taxon>
        <taxon>Anthemidinae</taxon>
        <taxon>Tanacetum</taxon>
    </lineage>
</organism>
<proteinExistence type="inferred from homology"/>
<evidence type="ECO:0000256" key="10">
    <source>
        <dbReference type="SAM" id="Coils"/>
    </source>
</evidence>
<evidence type="ECO:0000256" key="8">
    <source>
        <dbReference type="ARBA" id="ARBA00023065"/>
    </source>
</evidence>
<evidence type="ECO:0000259" key="14">
    <source>
        <dbReference type="Pfam" id="PF22776"/>
    </source>
</evidence>
<keyword evidence="5 12" id="KW-0812">Transmembrane</keyword>
<sequence length="835" mass="94622">MNKCAAIGYGFLPFSFSSLGELEAHAVILLKRIRKFSITQDIRARAPIYIFNRIGFAIGRIVLVSVVILISLFMAQRFETDKVGYSFALIICVWFSLIAGIGVYNFISFDPSVAKAINPKYIIDYFKRNGTEAMFADLGHFTVKSIQISMGCVVYPALISAYSGQASWLRKHNDLVKDTFYKSAPDALYWPVFVVAVMAAIIASQAMISGTFSIIKQSLSLGCFPRVQVVHTSAKYPGQVFIPEVNYLLMIGCVLVTISFRTTEKIGHAYGIAVIFAETLTSGFMVLIMLVIWKTNLFLVALFVLVISSTEYIYLSSVLYKFGQGGYLPFSLAVVLMFIMCTWNYVYRAKYNYELDHKVSREAVKDIVMNENISHLGGLAIFYSELAHGIPPIFKHYIDNVPALNSVMVFVSVKSLPISRVAPEERFLFRRVKPNELCVFRCVVLDLENMVIEMKSPHKAKIEELESRAEKLEENNRSLTKELKSFNTRVESPTINETVMDKEESSKHERKIADIDVDAKVNLENVYNLDMAHEETVLSMQDVDVQSERINVVKEVVEVKEVAEEMVKVMEIAKIIVDEVSTAGGELNVANEEPVSVASTNITTAQPSEATKTTVDITTAPKAKGIVFHDKDESITRTASSKSQTKNKGKAKLVEEPDILKSKKVQIAIDEEVARRIKVEWHADMKDNIDWNEVVKQEDPEMDTERIKALRKRTRKEKVEKDQPAKKQKGDELEQDNAKKQKLEEQEEAKELKKNLEIVTDDEDGVFVNVTPLSSKPSTIMDYKIKMEEKRSTIKYLEQMIVKDRFKKPQPKEVLDVFLWHTLKVVFEHTAEDNV</sequence>
<feature type="domain" description="K+ potassium transporter integral membrane" evidence="13">
    <location>
        <begin position="61"/>
        <end position="363"/>
    </location>
</feature>
<protein>
    <submittedName>
        <fullName evidence="15">Potassium transporter 5-like</fullName>
    </submittedName>
</protein>
<dbReference type="GO" id="GO:0005886">
    <property type="term" value="C:plasma membrane"/>
    <property type="evidence" value="ECO:0007669"/>
    <property type="project" value="UniProtKB-SubCell"/>
</dbReference>
<evidence type="ECO:0000256" key="12">
    <source>
        <dbReference type="SAM" id="Phobius"/>
    </source>
</evidence>
<dbReference type="AlphaFoldDB" id="A0A6L2L483"/>
<keyword evidence="4" id="KW-0633">Potassium transport</keyword>